<comment type="similarity">
    <text evidence="1 5">Belongs to the peptidase A1 family.</text>
</comment>
<dbReference type="PROSITE" id="PS00141">
    <property type="entry name" value="ASP_PROTEASE"/>
    <property type="match status" value="2"/>
</dbReference>
<accession>A0A183N489</accession>
<organism evidence="6 7">
    <name type="scientific">Schistosoma margrebowiei</name>
    <dbReference type="NCBI Taxonomy" id="48269"/>
    <lineage>
        <taxon>Eukaryota</taxon>
        <taxon>Metazoa</taxon>
        <taxon>Spiralia</taxon>
        <taxon>Lophotrochozoa</taxon>
        <taxon>Platyhelminthes</taxon>
        <taxon>Trematoda</taxon>
        <taxon>Digenea</taxon>
        <taxon>Strigeidida</taxon>
        <taxon>Schistosomatoidea</taxon>
        <taxon>Schistosomatidae</taxon>
        <taxon>Schistosoma</taxon>
    </lineage>
</organism>
<proteinExistence type="inferred from homology"/>
<protein>
    <submittedName>
        <fullName evidence="6">Uncharacterized protein</fullName>
    </submittedName>
</protein>
<gene>
    <name evidence="6" type="ORF">SMRZ_LOCUS23114</name>
</gene>
<dbReference type="AlphaFoldDB" id="A0A183N489"/>
<evidence type="ECO:0000313" key="7">
    <source>
        <dbReference type="Proteomes" id="UP000277204"/>
    </source>
</evidence>
<reference evidence="6 7" key="1">
    <citation type="submission" date="2018-11" db="EMBL/GenBank/DDBJ databases">
        <authorList>
            <consortium name="Pathogen Informatics"/>
        </authorList>
    </citation>
    <scope>NUCLEOTIDE SEQUENCE [LARGE SCALE GENOMIC DNA]</scope>
    <source>
        <strain evidence="6 7">Zambia</strain>
    </source>
</reference>
<dbReference type="Proteomes" id="UP000277204">
    <property type="component" value="Unassembled WGS sequence"/>
</dbReference>
<dbReference type="PROSITE" id="PS51767">
    <property type="entry name" value="PEPTIDASE_A1"/>
    <property type="match status" value="1"/>
</dbReference>
<evidence type="ECO:0000313" key="6">
    <source>
        <dbReference type="EMBL" id="VDP45891.1"/>
    </source>
</evidence>
<dbReference type="SUPFAM" id="SSF50630">
    <property type="entry name" value="Acid proteases"/>
    <property type="match status" value="2"/>
</dbReference>
<evidence type="ECO:0000256" key="1">
    <source>
        <dbReference type="ARBA" id="ARBA00007447"/>
    </source>
</evidence>
<dbReference type="GO" id="GO:0006508">
    <property type="term" value="P:proteolysis"/>
    <property type="evidence" value="ECO:0007669"/>
    <property type="project" value="UniProtKB-KW"/>
</dbReference>
<dbReference type="InterPro" id="IPR001969">
    <property type="entry name" value="Aspartic_peptidase_AS"/>
</dbReference>
<dbReference type="STRING" id="48269.A0A183N489"/>
<evidence type="ECO:0000256" key="2">
    <source>
        <dbReference type="ARBA" id="ARBA00022670"/>
    </source>
</evidence>
<dbReference type="EMBL" id="UZAI01019518">
    <property type="protein sequence ID" value="VDP45891.1"/>
    <property type="molecule type" value="Genomic_DNA"/>
</dbReference>
<dbReference type="Pfam" id="PF00026">
    <property type="entry name" value="Asp"/>
    <property type="match status" value="2"/>
</dbReference>
<dbReference type="InterPro" id="IPR021109">
    <property type="entry name" value="Peptidase_aspartic_dom_sf"/>
</dbReference>
<dbReference type="PRINTS" id="PR00792">
    <property type="entry name" value="PEPSIN"/>
</dbReference>
<dbReference type="FunFam" id="2.40.70.10:FF:000115">
    <property type="entry name" value="Lysosomal aspartic protease"/>
    <property type="match status" value="1"/>
</dbReference>
<dbReference type="PANTHER" id="PTHR47966:SF51">
    <property type="entry name" value="BETA-SITE APP-CLEAVING ENZYME, ISOFORM A-RELATED"/>
    <property type="match status" value="1"/>
</dbReference>
<keyword evidence="7" id="KW-1185">Reference proteome</keyword>
<dbReference type="Gene3D" id="2.40.70.10">
    <property type="entry name" value="Acid Proteases"/>
    <property type="match status" value="3"/>
</dbReference>
<evidence type="ECO:0000256" key="5">
    <source>
        <dbReference type="RuleBase" id="RU000454"/>
    </source>
</evidence>
<keyword evidence="2 5" id="KW-0645">Protease</keyword>
<dbReference type="InterPro" id="IPR001461">
    <property type="entry name" value="Aspartic_peptidase_A1"/>
</dbReference>
<dbReference type="InterPro" id="IPR033121">
    <property type="entry name" value="PEPTIDASE_A1"/>
</dbReference>
<sequence length="543" mass="61949">MINDIEFCNGCTAFIDTGTSTIIGGREQVTRINTMLGISFQFGRSFLDCKRIDMLPPIEFIFRKKKYILEPHDYVIKENLSLLYSNVNLTSILKSPTSIAGYSPSMIGLIEDAGDSGQSQMGGMHVLKPISMILFIIVGFLPYLYGEIVRIPLHPVKRSDSLLGLGATYFKPLTRKWKYEWNKQNTSTPEQLINYENLQYYGEISVGTPPQKLRVMFDTGSTDTWFASRRCWFLDIFCWMFSFYDSSKSSTYVADGSSFHVSYLDGDYSGFWSVDTIRIRNQSFAEVRSIFNLDYLFDKCDGIIGMSPSRISDDGSIPMFPNILANGVNMNPIFSFYLNRENGAGIGGELVLGGVNPKYFKGDFEYVPTIQNYMWTIQMLSLQINGINFCNICSALIDTGTSLIIGPNEQVERINSLLHAFDNFGRNVIDCDRIDMLPSIEFIFHRKKYILKPQHYVVKVHTIIFHTVTIQTNKMETICFHTNVFFVQLQETEFFKTICLSPFDSRFSLSPNYWILGDVFMGKFYTVFDFGQRRIGLADAVGT</sequence>
<dbReference type="GO" id="GO:0004190">
    <property type="term" value="F:aspartic-type endopeptidase activity"/>
    <property type="evidence" value="ECO:0007669"/>
    <property type="project" value="UniProtKB-KW"/>
</dbReference>
<keyword evidence="3 5" id="KW-0064">Aspartyl protease</keyword>
<dbReference type="PANTHER" id="PTHR47966">
    <property type="entry name" value="BETA-SITE APP-CLEAVING ENZYME, ISOFORM A-RELATED"/>
    <property type="match status" value="1"/>
</dbReference>
<evidence type="ECO:0000256" key="3">
    <source>
        <dbReference type="ARBA" id="ARBA00022750"/>
    </source>
</evidence>
<evidence type="ECO:0000256" key="4">
    <source>
        <dbReference type="ARBA" id="ARBA00022801"/>
    </source>
</evidence>
<keyword evidence="4 5" id="KW-0378">Hydrolase</keyword>
<name>A0A183N489_9TREM</name>